<comment type="subunit">
    <text evidence="8">Component of a multi-subunit COQ enzyme complex, composed of at least COQ3, COQ4, COQ5, COQ6, COQ7 and COQ9.</text>
</comment>
<dbReference type="GO" id="GO:0006744">
    <property type="term" value="P:ubiquinone biosynthetic process"/>
    <property type="evidence" value="ECO:0007669"/>
    <property type="project" value="UniProtKB-UniRule"/>
</dbReference>
<comment type="pathway">
    <text evidence="1 8">Cofactor biosynthesis; ubiquinone biosynthesis.</text>
</comment>
<dbReference type="EC" id="1.14.99.60" evidence="8"/>
<proteinExistence type="inferred from homology"/>
<protein>
    <recommendedName>
        <fullName evidence="8">5-demethoxyubiquinone hydroxylase, mitochondrial</fullName>
        <shortName evidence="8">DMQ hydroxylase</shortName>
        <ecNumber evidence="8">1.14.99.60</ecNumber>
    </recommendedName>
    <alternativeName>
        <fullName evidence="8">Ubiquinone biosynthesis monooxygenase COQ7</fullName>
    </alternativeName>
</protein>
<evidence type="ECO:0000256" key="3">
    <source>
        <dbReference type="ARBA" id="ARBA00022723"/>
    </source>
</evidence>
<keyword evidence="3 8" id="KW-0479">Metal-binding</keyword>
<dbReference type="InterPro" id="IPR011566">
    <property type="entry name" value="Ubq_synth_Coq7"/>
</dbReference>
<dbReference type="GO" id="GO:0008682">
    <property type="term" value="F:3-demethoxyubiquinol 3-hydroxylase activity"/>
    <property type="evidence" value="ECO:0007669"/>
    <property type="project" value="UniProtKB-EC"/>
</dbReference>
<evidence type="ECO:0000256" key="1">
    <source>
        <dbReference type="ARBA" id="ARBA00004749"/>
    </source>
</evidence>
<keyword evidence="4 8" id="KW-0560">Oxidoreductase</keyword>
<evidence type="ECO:0000256" key="7">
    <source>
        <dbReference type="ARBA" id="ARBA00023136"/>
    </source>
</evidence>
<feature type="binding site" evidence="8">
    <location>
        <position position="217"/>
    </location>
    <ligand>
        <name>Fe cation</name>
        <dbReference type="ChEBI" id="CHEBI:24875"/>
        <label>2</label>
    </ligand>
</feature>
<evidence type="ECO:0000256" key="8">
    <source>
        <dbReference type="HAMAP-Rule" id="MF_03194"/>
    </source>
</evidence>
<keyword evidence="2 8" id="KW-0831">Ubiquinone biosynthesis</keyword>
<feature type="binding site" evidence="8">
    <location>
        <position position="214"/>
    </location>
    <ligand>
        <name>Fe cation</name>
        <dbReference type="ChEBI" id="CHEBI:24875"/>
        <label>2</label>
    </ligand>
</feature>
<evidence type="ECO:0000256" key="4">
    <source>
        <dbReference type="ARBA" id="ARBA00023002"/>
    </source>
</evidence>
<dbReference type="OrthoDB" id="275371at2759"/>
<feature type="binding site" evidence="8">
    <location>
        <position position="214"/>
    </location>
    <ligand>
        <name>Fe cation</name>
        <dbReference type="ChEBI" id="CHEBI:24875"/>
        <label>1</label>
    </ligand>
</feature>
<evidence type="ECO:0000256" key="5">
    <source>
        <dbReference type="ARBA" id="ARBA00023004"/>
    </source>
</evidence>
<feature type="compositionally biased region" description="Pro residues" evidence="9">
    <location>
        <begin position="28"/>
        <end position="43"/>
    </location>
</feature>
<dbReference type="GO" id="GO:0046872">
    <property type="term" value="F:metal ion binding"/>
    <property type="evidence" value="ECO:0007669"/>
    <property type="project" value="UniProtKB-KW"/>
</dbReference>
<dbReference type="SUPFAM" id="SSF47240">
    <property type="entry name" value="Ferritin-like"/>
    <property type="match status" value="1"/>
</dbReference>
<dbReference type="GO" id="GO:0031314">
    <property type="term" value="C:extrinsic component of mitochondrial inner membrane"/>
    <property type="evidence" value="ECO:0007669"/>
    <property type="project" value="UniProtKB-UniRule"/>
</dbReference>
<evidence type="ECO:0000256" key="6">
    <source>
        <dbReference type="ARBA" id="ARBA00023033"/>
    </source>
</evidence>
<keyword evidence="6 8" id="KW-0503">Monooxygenase</keyword>
<evidence type="ECO:0000313" key="11">
    <source>
        <dbReference type="Proteomes" id="UP000279236"/>
    </source>
</evidence>
<sequence length="253" mass="27431">MSLPTLLRQPPTLRPALARTLASHAYNPPRPAFTPGPPGPPPAAKAGPSTPRAPPNPATTTSPTLPPDHRRLLEEIVRVDHAGELGANWIYRGQKWGSQMRGDKRTAEQVEDMWENERHHLNVLTRMAHQHRVRPTALYPVWQVLAWGMGATTALMGKEAAMACTEAVETVIGEHYDDQLRALKPVLADNAASETPHPSLPLMAEVLEEFRDDELGHLDIAVEEGALKAPGHSLLSAAIGAACRIGIMVGSKV</sequence>
<dbReference type="Pfam" id="PF03232">
    <property type="entry name" value="COQ7"/>
    <property type="match status" value="1"/>
</dbReference>
<keyword evidence="8" id="KW-0496">Mitochondrion</keyword>
<feature type="region of interest" description="Disordered" evidence="9">
    <location>
        <begin position="19"/>
        <end position="68"/>
    </location>
</feature>
<comment type="catalytic activity">
    <reaction evidence="8">
        <text>a 5-methoxy-2-methyl-3-(all-trans-polyprenyl)benzene-1,4-diol + AH2 + O2 = a 3-demethylubiquinol + A + H2O</text>
        <dbReference type="Rhea" id="RHEA:50908"/>
        <dbReference type="Rhea" id="RHEA-COMP:10859"/>
        <dbReference type="Rhea" id="RHEA-COMP:10914"/>
        <dbReference type="ChEBI" id="CHEBI:13193"/>
        <dbReference type="ChEBI" id="CHEBI:15377"/>
        <dbReference type="ChEBI" id="CHEBI:15379"/>
        <dbReference type="ChEBI" id="CHEBI:17499"/>
        <dbReference type="ChEBI" id="CHEBI:84167"/>
        <dbReference type="ChEBI" id="CHEBI:84422"/>
        <dbReference type="EC" id="1.14.99.60"/>
    </reaction>
</comment>
<dbReference type="InterPro" id="IPR009078">
    <property type="entry name" value="Ferritin-like_SF"/>
</dbReference>
<keyword evidence="8" id="KW-0999">Mitochondrion inner membrane</keyword>
<organism evidence="10 11">
    <name type="scientific">Apiotrichum porosum</name>
    <dbReference type="NCBI Taxonomy" id="105984"/>
    <lineage>
        <taxon>Eukaryota</taxon>
        <taxon>Fungi</taxon>
        <taxon>Dikarya</taxon>
        <taxon>Basidiomycota</taxon>
        <taxon>Agaricomycotina</taxon>
        <taxon>Tremellomycetes</taxon>
        <taxon>Trichosporonales</taxon>
        <taxon>Trichosporonaceae</taxon>
        <taxon>Apiotrichum</taxon>
    </lineage>
</organism>
<comment type="cofactor">
    <cofactor evidence="8">
        <name>Fe cation</name>
        <dbReference type="ChEBI" id="CHEBI:24875"/>
    </cofactor>
    <text evidence="8">Binds 2 iron ions per subunit.</text>
</comment>
<dbReference type="Proteomes" id="UP000279236">
    <property type="component" value="Unassembled WGS sequence"/>
</dbReference>
<comment type="caution">
    <text evidence="10">The sequence shown here is derived from an EMBL/GenBank/DDBJ whole genome shotgun (WGS) entry which is preliminary data.</text>
</comment>
<dbReference type="GO" id="GO:0016709">
    <property type="term" value="F:oxidoreductase activity, acting on paired donors, with incorporation or reduction of molecular oxygen, NAD(P)H as one donor, and incorporation of one atom of oxygen"/>
    <property type="evidence" value="ECO:0007669"/>
    <property type="project" value="UniProtKB-UniRule"/>
</dbReference>
<feature type="binding site" evidence="8">
    <location>
        <position position="120"/>
    </location>
    <ligand>
        <name>Fe cation</name>
        <dbReference type="ChEBI" id="CHEBI:24875"/>
        <label>1</label>
    </ligand>
</feature>
<name>A0A427XQK8_9TREE</name>
<keyword evidence="11" id="KW-1185">Reference proteome</keyword>
<dbReference type="AlphaFoldDB" id="A0A427XQK8"/>
<dbReference type="EMBL" id="RSCE01000007">
    <property type="protein sequence ID" value="RSH81162.1"/>
    <property type="molecule type" value="Genomic_DNA"/>
</dbReference>
<dbReference type="PANTHER" id="PTHR11237:SF4">
    <property type="entry name" value="5-DEMETHOXYUBIQUINONE HYDROXYLASE, MITOCHONDRIAL"/>
    <property type="match status" value="1"/>
</dbReference>
<gene>
    <name evidence="8" type="primary">COQ7</name>
    <name evidence="10" type="ORF">EHS24_008599</name>
</gene>
<feature type="binding site" evidence="8">
    <location>
        <position position="117"/>
    </location>
    <ligand>
        <name>Fe cation</name>
        <dbReference type="ChEBI" id="CHEBI:24875"/>
        <label>1</label>
    </ligand>
</feature>
<dbReference type="UniPathway" id="UPA00232"/>
<evidence type="ECO:0000256" key="9">
    <source>
        <dbReference type="SAM" id="MobiDB-lite"/>
    </source>
</evidence>
<dbReference type="CDD" id="cd01042">
    <property type="entry name" value="DMQH"/>
    <property type="match status" value="1"/>
</dbReference>
<accession>A0A427XQK8</accession>
<keyword evidence="5 8" id="KW-0408">Iron</keyword>
<comment type="function">
    <text evidence="8">Catalyzes the hydroxylation of 2-polyprenyl-3-methyl-6-methoxy-1,4-benzoquinol (DMQH2) during ubiquinone biosynthesis. Has also a structural role in the COQ enzyme complex, stabilizing other COQ polypeptides.</text>
</comment>
<evidence type="ECO:0000313" key="10">
    <source>
        <dbReference type="EMBL" id="RSH81162.1"/>
    </source>
</evidence>
<dbReference type="STRING" id="105984.A0A427XQK8"/>
<comment type="similarity">
    <text evidence="8">Belongs to the COQ7 family.</text>
</comment>
<dbReference type="HAMAP" id="MF_01658">
    <property type="entry name" value="COQ7"/>
    <property type="match status" value="1"/>
</dbReference>
<feature type="binding site" evidence="8">
    <location>
        <position position="117"/>
    </location>
    <ligand>
        <name>Fe cation</name>
        <dbReference type="ChEBI" id="CHEBI:24875"/>
        <label>2</label>
    </ligand>
</feature>
<keyword evidence="7 8" id="KW-0472">Membrane</keyword>
<dbReference type="PANTHER" id="PTHR11237">
    <property type="entry name" value="COENZYME Q10 BIOSYNTHESIS PROTEIN 7"/>
    <property type="match status" value="1"/>
</dbReference>
<feature type="binding site" evidence="8">
    <location>
        <position position="169"/>
    </location>
    <ligand>
        <name>Fe cation</name>
        <dbReference type="ChEBI" id="CHEBI:24875"/>
        <label>2</label>
    </ligand>
</feature>
<evidence type="ECO:0000256" key="2">
    <source>
        <dbReference type="ARBA" id="ARBA00022688"/>
    </source>
</evidence>
<feature type="binding site" evidence="8">
    <location>
        <position position="84"/>
    </location>
    <ligand>
        <name>Fe cation</name>
        <dbReference type="ChEBI" id="CHEBI:24875"/>
        <label>1</label>
    </ligand>
</feature>
<reference evidence="10 11" key="1">
    <citation type="submission" date="2018-11" db="EMBL/GenBank/DDBJ databases">
        <title>Genome sequence of Apiotrichum porosum DSM 27194.</title>
        <authorList>
            <person name="Aliyu H."/>
            <person name="Gorte O."/>
            <person name="Ochsenreither K."/>
        </authorList>
    </citation>
    <scope>NUCLEOTIDE SEQUENCE [LARGE SCALE GENOMIC DNA]</scope>
    <source>
        <strain evidence="10 11">DSM 27194</strain>
    </source>
</reference>
<comment type="subcellular location">
    <subcellularLocation>
        <location evidence="8">Mitochondrion inner membrane</location>
        <topology evidence="8">Peripheral membrane protein</topology>
        <orientation evidence="8">Matrix side</orientation>
    </subcellularLocation>
</comment>